<keyword evidence="1" id="KW-0732">Signal</keyword>
<reference evidence="3 4" key="1">
    <citation type="submission" date="2016-11" db="EMBL/GenBank/DDBJ databases">
        <title>A multilocus sequence analysis scheme for characterization of bacteria in the genus Thioclava.</title>
        <authorList>
            <person name="Liu Y."/>
            <person name="Shao Z."/>
        </authorList>
    </citation>
    <scope>NUCLEOTIDE SEQUENCE [LARGE SCALE GENOMIC DNA]</scope>
    <source>
        <strain evidence="3 4">11.10-0-13</strain>
    </source>
</reference>
<dbReference type="SUPFAM" id="SSF48452">
    <property type="entry name" value="TPR-like"/>
    <property type="match status" value="1"/>
</dbReference>
<dbReference type="Gene3D" id="1.25.40.10">
    <property type="entry name" value="Tetratricopeptide repeat domain"/>
    <property type="match status" value="1"/>
</dbReference>
<dbReference type="Pfam" id="PF04575">
    <property type="entry name" value="SlipAM"/>
    <property type="match status" value="1"/>
</dbReference>
<dbReference type="InterPro" id="IPR011990">
    <property type="entry name" value="TPR-like_helical_dom_sf"/>
</dbReference>
<evidence type="ECO:0000313" key="3">
    <source>
        <dbReference type="EMBL" id="OOY12772.1"/>
    </source>
</evidence>
<evidence type="ECO:0000259" key="2">
    <source>
        <dbReference type="Pfam" id="PF04575"/>
    </source>
</evidence>
<protein>
    <recommendedName>
        <fullName evidence="2">Surface lipoprotein assembly modifier C-terminal domain-containing protein</fullName>
    </recommendedName>
</protein>
<feature type="signal peptide" evidence="1">
    <location>
        <begin position="1"/>
        <end position="28"/>
    </location>
</feature>
<sequence length="409" mass="45107">MRNFLPFKRLWLALSICAGLGAGVPAQAETRRSVTDWVSIADTQLSLGKPAKAVAIFGEIAAHHPDYAPAREGLRRSLDAFGSVRRSEAFLRYALAEDPERTQALLAAWQALDRDHPLRLSASASMLPSNNIDHVASERFLVTDFGTFLINDGGQESSGVGLGFDLALDWVIHPRPGHRVRFRAAYAGAWFDQPDLRYGEPSLALRYEHLGGSAPWALEAELSERRYGGGASKDARSDAFTRSLSFSKAWRTGPGERVLLQIDGAYRSYTTTPYLNGPRYGVKLEHRTRLGKRGRLSYGLSLERALPRTGYHRYSGAQLHVGFDRPLLKGVRGGITLGLGERRYDADFPVVGERRRDRTVSIGLSAELGRVKLLGQAPKISCTARSTRSNIALYTTSSIDCAFSLKLEF</sequence>
<comment type="caution">
    <text evidence="3">The sequence shown here is derived from an EMBL/GenBank/DDBJ whole genome shotgun (WGS) entry which is preliminary data.</text>
</comment>
<dbReference type="RefSeq" id="WP_078573321.1">
    <property type="nucleotide sequence ID" value="NZ_MPZS01000001.1"/>
</dbReference>
<proteinExistence type="predicted"/>
<evidence type="ECO:0000256" key="1">
    <source>
        <dbReference type="SAM" id="SignalP"/>
    </source>
</evidence>
<keyword evidence="4" id="KW-1185">Reference proteome</keyword>
<feature type="chain" id="PRO_5045422396" description="Surface lipoprotein assembly modifier C-terminal domain-containing protein" evidence="1">
    <location>
        <begin position="29"/>
        <end position="409"/>
    </location>
</feature>
<dbReference type="EMBL" id="MPZS01000001">
    <property type="protein sequence ID" value="OOY12772.1"/>
    <property type="molecule type" value="Genomic_DNA"/>
</dbReference>
<dbReference type="Proteomes" id="UP000242224">
    <property type="component" value="Unassembled WGS sequence"/>
</dbReference>
<feature type="domain" description="Surface lipoprotein assembly modifier C-terminal" evidence="2">
    <location>
        <begin position="122"/>
        <end position="397"/>
    </location>
</feature>
<organism evidence="3 4">
    <name type="scientific">Thioclava marina</name>
    <dbReference type="NCBI Taxonomy" id="1915077"/>
    <lineage>
        <taxon>Bacteria</taxon>
        <taxon>Pseudomonadati</taxon>
        <taxon>Pseudomonadota</taxon>
        <taxon>Alphaproteobacteria</taxon>
        <taxon>Rhodobacterales</taxon>
        <taxon>Paracoccaceae</taxon>
        <taxon>Thioclava</taxon>
    </lineage>
</organism>
<name>A0ABX3MMW2_9RHOB</name>
<gene>
    <name evidence="3" type="ORF">BMG00_02795</name>
</gene>
<dbReference type="InterPro" id="IPR007655">
    <property type="entry name" value="Slam_C"/>
</dbReference>
<evidence type="ECO:0000313" key="4">
    <source>
        <dbReference type="Proteomes" id="UP000242224"/>
    </source>
</evidence>
<accession>A0ABX3MMW2</accession>